<proteinExistence type="predicted"/>
<dbReference type="KEGG" id="soy:115879996"/>
<dbReference type="SUPFAM" id="SSF57667">
    <property type="entry name" value="beta-beta-alpha zinc fingers"/>
    <property type="match status" value="6"/>
</dbReference>
<evidence type="ECO:0000256" key="6">
    <source>
        <dbReference type="ARBA" id="ARBA00023242"/>
    </source>
</evidence>
<accession>A0A6J2XNK9</accession>
<feature type="domain" description="C2H2-type" evidence="8">
    <location>
        <begin position="261"/>
        <end position="288"/>
    </location>
</feature>
<evidence type="ECO:0000256" key="7">
    <source>
        <dbReference type="PROSITE-ProRule" id="PRU00042"/>
    </source>
</evidence>
<feature type="domain" description="C2H2-type" evidence="8">
    <location>
        <begin position="222"/>
        <end position="250"/>
    </location>
</feature>
<keyword evidence="3" id="KW-0677">Repeat</keyword>
<dbReference type="RefSeq" id="XP_030752947.1">
    <property type="nucleotide sequence ID" value="XM_030897087.1"/>
</dbReference>
<feature type="domain" description="C2H2-type" evidence="8">
    <location>
        <begin position="328"/>
        <end position="355"/>
    </location>
</feature>
<feature type="domain" description="C2H2-type" evidence="8">
    <location>
        <begin position="156"/>
        <end position="184"/>
    </location>
</feature>
<comment type="subcellular location">
    <subcellularLocation>
        <location evidence="1">Nucleus</location>
    </subcellularLocation>
</comment>
<dbReference type="PROSITE" id="PS50157">
    <property type="entry name" value="ZINC_FINGER_C2H2_2"/>
    <property type="match status" value="11"/>
</dbReference>
<sequence length="549" mass="64972">MDNIDEGVDLNPPTDTAFNNKSISVEHIKQENNISEENINGSSDNKFELSKEVKKKVYRCTLCRFQTVHRTSLYQHQKIHLATEERQLFACAHCNKKYKNKDNLKLHLEEYHNDSRMQEYQKAIYRCATCDYQTTHNSQLNQHKKIHLTLEERQVFACEHCDKKYTRKSKLQDHLKYNHIDSRQKESWKKVKCSKCDYQTFRMSLLRRHEAVHLAPEERQLFTCAHCDKKYRKKVNLKYHIEDKHIGSRSSRMKISQKKVYGCAVCGFQTLYRSSLIQHEAVHVAPEERELFGCSHCEKKYFTKDGLEYHLKDNHIDSRAKESQGKIHRCSTCSYQTSHISSLSRHEKVHLAKEERQLFGCAHCHNKYRTKASLKYHLDNTHIDSRMKESQKKVYRCSTCSYQTPSMSNHRQHEKVHLAPEDRQLFACTQCDKKYTSKRNLQHHLKRDHVDSRNADCTSPTDEVILDSLKMEIDDYTPHLDDFKNAERVAVTNKVKSEDFLKIEINDYDTLILNKEMQDNFRNTDNLSITKKLCIKLEDFIKLEPEDDK</sequence>
<evidence type="ECO:0000256" key="4">
    <source>
        <dbReference type="ARBA" id="ARBA00022771"/>
    </source>
</evidence>
<name>A0A6J2XNK9_SITOR</name>
<dbReference type="Proteomes" id="UP000504635">
    <property type="component" value="Unplaced"/>
</dbReference>
<dbReference type="InterPro" id="IPR036236">
    <property type="entry name" value="Znf_C2H2_sf"/>
</dbReference>
<keyword evidence="5" id="KW-0862">Zinc</keyword>
<dbReference type="InParanoid" id="A0A6J2XNK9"/>
<keyword evidence="9" id="KW-1185">Reference proteome</keyword>
<evidence type="ECO:0000256" key="2">
    <source>
        <dbReference type="ARBA" id="ARBA00022723"/>
    </source>
</evidence>
<feature type="domain" description="C2H2-type" evidence="8">
    <location>
        <begin position="426"/>
        <end position="454"/>
    </location>
</feature>
<feature type="domain" description="C2H2-type" evidence="8">
    <location>
        <begin position="292"/>
        <end position="320"/>
    </location>
</feature>
<dbReference type="PANTHER" id="PTHR24381:SF393">
    <property type="entry name" value="CHROMATIN-LINKED ADAPTOR FOR MSL PROTEINS, ISOFORM B"/>
    <property type="match status" value="1"/>
</dbReference>
<reference evidence="10" key="1">
    <citation type="submission" date="2025-08" db="UniProtKB">
        <authorList>
            <consortium name="RefSeq"/>
        </authorList>
    </citation>
    <scope>IDENTIFICATION</scope>
    <source>
        <tissue evidence="10">Gonads</tissue>
    </source>
</reference>
<evidence type="ECO:0000256" key="3">
    <source>
        <dbReference type="ARBA" id="ARBA00022737"/>
    </source>
</evidence>
<dbReference type="InterPro" id="IPR013087">
    <property type="entry name" value="Znf_C2H2_type"/>
</dbReference>
<keyword evidence="6" id="KW-0539">Nucleus</keyword>
<dbReference type="Gene3D" id="3.30.160.60">
    <property type="entry name" value="Classic Zinc Finger"/>
    <property type="match status" value="6"/>
</dbReference>
<dbReference type="GO" id="GO:0008270">
    <property type="term" value="F:zinc ion binding"/>
    <property type="evidence" value="ECO:0007669"/>
    <property type="project" value="UniProtKB-KW"/>
</dbReference>
<dbReference type="SMART" id="SM00355">
    <property type="entry name" value="ZnF_C2H2"/>
    <property type="match status" value="12"/>
</dbReference>
<feature type="domain" description="C2H2-type" evidence="8">
    <location>
        <begin position="125"/>
        <end position="152"/>
    </location>
</feature>
<evidence type="ECO:0000259" key="8">
    <source>
        <dbReference type="PROSITE" id="PS50157"/>
    </source>
</evidence>
<dbReference type="PROSITE" id="PS00028">
    <property type="entry name" value="ZINC_FINGER_C2H2_1"/>
    <property type="match status" value="6"/>
</dbReference>
<keyword evidence="4 7" id="KW-0863">Zinc-finger</keyword>
<dbReference type="GO" id="GO:0000981">
    <property type="term" value="F:DNA-binding transcription factor activity, RNA polymerase II-specific"/>
    <property type="evidence" value="ECO:0007669"/>
    <property type="project" value="TreeGrafter"/>
</dbReference>
<evidence type="ECO:0000313" key="10">
    <source>
        <dbReference type="RefSeq" id="XP_030752947.1"/>
    </source>
</evidence>
<dbReference type="GO" id="GO:0005634">
    <property type="term" value="C:nucleus"/>
    <property type="evidence" value="ECO:0007669"/>
    <property type="project" value="UniProtKB-SubCell"/>
</dbReference>
<feature type="domain" description="C2H2-type" evidence="8">
    <location>
        <begin position="395"/>
        <end position="422"/>
    </location>
</feature>
<dbReference type="Pfam" id="PF00096">
    <property type="entry name" value="zf-C2H2"/>
    <property type="match status" value="4"/>
</dbReference>
<dbReference type="PANTHER" id="PTHR24381">
    <property type="entry name" value="ZINC FINGER PROTEIN"/>
    <property type="match status" value="1"/>
</dbReference>
<feature type="domain" description="C2H2-type" evidence="8">
    <location>
        <begin position="359"/>
        <end position="387"/>
    </location>
</feature>
<evidence type="ECO:0000313" key="9">
    <source>
        <dbReference type="Proteomes" id="UP000504635"/>
    </source>
</evidence>
<protein>
    <submittedName>
        <fullName evidence="10">Zinc finger protein 484-like isoform X1</fullName>
    </submittedName>
</protein>
<feature type="domain" description="C2H2-type" evidence="8">
    <location>
        <begin position="58"/>
        <end position="85"/>
    </location>
</feature>
<evidence type="ECO:0000256" key="1">
    <source>
        <dbReference type="ARBA" id="ARBA00004123"/>
    </source>
</evidence>
<gene>
    <name evidence="10" type="primary">LOC115879996</name>
</gene>
<keyword evidence="2" id="KW-0479">Metal-binding</keyword>
<dbReference type="GO" id="GO:0000977">
    <property type="term" value="F:RNA polymerase II transcription regulatory region sequence-specific DNA binding"/>
    <property type="evidence" value="ECO:0007669"/>
    <property type="project" value="TreeGrafter"/>
</dbReference>
<dbReference type="AlphaFoldDB" id="A0A6J2XNK9"/>
<evidence type="ECO:0000256" key="5">
    <source>
        <dbReference type="ARBA" id="ARBA00022833"/>
    </source>
</evidence>
<organism evidence="9 10">
    <name type="scientific">Sitophilus oryzae</name>
    <name type="common">Rice weevil</name>
    <name type="synonym">Curculio oryzae</name>
    <dbReference type="NCBI Taxonomy" id="7048"/>
    <lineage>
        <taxon>Eukaryota</taxon>
        <taxon>Metazoa</taxon>
        <taxon>Ecdysozoa</taxon>
        <taxon>Arthropoda</taxon>
        <taxon>Hexapoda</taxon>
        <taxon>Insecta</taxon>
        <taxon>Pterygota</taxon>
        <taxon>Neoptera</taxon>
        <taxon>Endopterygota</taxon>
        <taxon>Coleoptera</taxon>
        <taxon>Polyphaga</taxon>
        <taxon>Cucujiformia</taxon>
        <taxon>Curculionidae</taxon>
        <taxon>Dryophthorinae</taxon>
        <taxon>Sitophilus</taxon>
    </lineage>
</organism>
<dbReference type="FunCoup" id="A0A6J2XNK9">
    <property type="interactions" value="374"/>
</dbReference>
<feature type="domain" description="C2H2-type" evidence="8">
    <location>
        <begin position="89"/>
        <end position="117"/>
    </location>
</feature>
<dbReference type="OrthoDB" id="6414306at2759"/>
<dbReference type="GeneID" id="115879996"/>